<evidence type="ECO:0000256" key="3">
    <source>
        <dbReference type="ARBA" id="ARBA00022475"/>
    </source>
</evidence>
<evidence type="ECO:0000256" key="6">
    <source>
        <dbReference type="ARBA" id="ARBA00022989"/>
    </source>
</evidence>
<keyword evidence="3" id="KW-1003">Cell membrane</keyword>
<comment type="caution">
    <text evidence="9">Lacks conserved residue(s) required for the propagation of feature annotation.</text>
</comment>
<sequence>MVEHERTGWVDAITWRFSRAAMILPAIIVAIMFYEVIMRYVFEKPTLWVNEASLWLGGMIYLFSGLYAMQQRSHIRIFILYDAVPRPWRKLFDVLSTLAIIIFCVAVIWGGFGEAYAKFMRWERFGTAWDPPIPATMKPLILITLTWVTIQAVSNLYHDWDKDPESHDVTDDIDIAIEEVKRAQAKVEKDQA</sequence>
<comment type="subunit">
    <text evidence="9">The complex comprises the extracytoplasmic solute receptor protein and the two transmembrane proteins.</text>
</comment>
<evidence type="ECO:0000313" key="11">
    <source>
        <dbReference type="EMBL" id="MBJ6371293.1"/>
    </source>
</evidence>
<dbReference type="InterPro" id="IPR007387">
    <property type="entry name" value="TRAP_DctQ"/>
</dbReference>
<feature type="transmembrane region" description="Helical" evidence="9">
    <location>
        <begin position="21"/>
        <end position="42"/>
    </location>
</feature>
<dbReference type="GO" id="GO:0005886">
    <property type="term" value="C:plasma membrane"/>
    <property type="evidence" value="ECO:0007669"/>
    <property type="project" value="UniProtKB-SubCell"/>
</dbReference>
<evidence type="ECO:0000313" key="12">
    <source>
        <dbReference type="Proteomes" id="UP000619079"/>
    </source>
</evidence>
<gene>
    <name evidence="11" type="ORF">JF290_07110</name>
</gene>
<dbReference type="GO" id="GO:0022857">
    <property type="term" value="F:transmembrane transporter activity"/>
    <property type="evidence" value="ECO:0007669"/>
    <property type="project" value="UniProtKB-UniRule"/>
</dbReference>
<dbReference type="Proteomes" id="UP000619079">
    <property type="component" value="Unassembled WGS sequence"/>
</dbReference>
<dbReference type="PANTHER" id="PTHR35011">
    <property type="entry name" value="2,3-DIKETO-L-GULONATE TRAP TRANSPORTER SMALL PERMEASE PROTEIN YIAM"/>
    <property type="match status" value="1"/>
</dbReference>
<keyword evidence="5 9" id="KW-0812">Transmembrane</keyword>
<evidence type="ECO:0000256" key="5">
    <source>
        <dbReference type="ARBA" id="ARBA00022692"/>
    </source>
</evidence>
<protein>
    <recommendedName>
        <fullName evidence="9">TRAP transporter small permease protein</fullName>
    </recommendedName>
</protein>
<name>A0A8J7LQV3_9RHOB</name>
<proteinExistence type="inferred from homology"/>
<comment type="caution">
    <text evidence="11">The sequence shown here is derived from an EMBL/GenBank/DDBJ whole genome shotgun (WGS) entry which is preliminary data.</text>
</comment>
<dbReference type="AlphaFoldDB" id="A0A8J7LQV3"/>
<dbReference type="InterPro" id="IPR055348">
    <property type="entry name" value="DctQ"/>
</dbReference>
<feature type="transmembrane region" description="Helical" evidence="9">
    <location>
        <begin position="54"/>
        <end position="70"/>
    </location>
</feature>
<keyword evidence="12" id="KW-1185">Reference proteome</keyword>
<evidence type="ECO:0000256" key="9">
    <source>
        <dbReference type="RuleBase" id="RU369079"/>
    </source>
</evidence>
<evidence type="ECO:0000256" key="8">
    <source>
        <dbReference type="ARBA" id="ARBA00038436"/>
    </source>
</evidence>
<reference evidence="11" key="1">
    <citation type="submission" date="2020-12" db="EMBL/GenBank/DDBJ databases">
        <title>Sedimentitalea sp. nov., isolated from sand in Incheon.</title>
        <authorList>
            <person name="Kim W."/>
        </authorList>
    </citation>
    <scope>NUCLEOTIDE SEQUENCE</scope>
    <source>
        <strain evidence="11">CAU 1593</strain>
    </source>
</reference>
<evidence type="ECO:0000256" key="2">
    <source>
        <dbReference type="ARBA" id="ARBA00022448"/>
    </source>
</evidence>
<feature type="transmembrane region" description="Helical" evidence="9">
    <location>
        <begin position="91"/>
        <end position="112"/>
    </location>
</feature>
<evidence type="ECO:0000256" key="4">
    <source>
        <dbReference type="ARBA" id="ARBA00022519"/>
    </source>
</evidence>
<comment type="function">
    <text evidence="9">Part of the tripartite ATP-independent periplasmic (TRAP) transport system.</text>
</comment>
<organism evidence="11 12">
    <name type="scientific">Sedimentitalea arenosa</name>
    <dbReference type="NCBI Taxonomy" id="2798803"/>
    <lineage>
        <taxon>Bacteria</taxon>
        <taxon>Pseudomonadati</taxon>
        <taxon>Pseudomonadota</taxon>
        <taxon>Alphaproteobacteria</taxon>
        <taxon>Rhodobacterales</taxon>
        <taxon>Paracoccaceae</taxon>
        <taxon>Sedimentitalea</taxon>
    </lineage>
</organism>
<evidence type="ECO:0000259" key="10">
    <source>
        <dbReference type="Pfam" id="PF04290"/>
    </source>
</evidence>
<evidence type="ECO:0000256" key="1">
    <source>
        <dbReference type="ARBA" id="ARBA00004429"/>
    </source>
</evidence>
<feature type="domain" description="Tripartite ATP-independent periplasmic transporters DctQ component" evidence="10">
    <location>
        <begin position="28"/>
        <end position="160"/>
    </location>
</feature>
<dbReference type="EMBL" id="JAELVR010000004">
    <property type="protein sequence ID" value="MBJ6371293.1"/>
    <property type="molecule type" value="Genomic_DNA"/>
</dbReference>
<keyword evidence="7 9" id="KW-0472">Membrane</keyword>
<comment type="subcellular location">
    <subcellularLocation>
        <location evidence="1 9">Cell inner membrane</location>
        <topology evidence="1 9">Multi-pass membrane protein</topology>
    </subcellularLocation>
</comment>
<keyword evidence="2 9" id="KW-0813">Transport</keyword>
<dbReference type="RefSeq" id="WP_199024149.1">
    <property type="nucleotide sequence ID" value="NZ_JAELVR010000004.1"/>
</dbReference>
<evidence type="ECO:0000256" key="7">
    <source>
        <dbReference type="ARBA" id="ARBA00023136"/>
    </source>
</evidence>
<keyword evidence="6 9" id="KW-1133">Transmembrane helix</keyword>
<dbReference type="Pfam" id="PF04290">
    <property type="entry name" value="DctQ"/>
    <property type="match status" value="1"/>
</dbReference>
<keyword evidence="4 9" id="KW-0997">Cell inner membrane</keyword>
<accession>A0A8J7LQV3</accession>
<comment type="similarity">
    <text evidence="8 9">Belongs to the TRAP transporter small permease family.</text>
</comment>